<dbReference type="AlphaFoldDB" id="A0A6S7II93"/>
<comment type="caution">
    <text evidence="1">The sequence shown here is derived from an EMBL/GenBank/DDBJ whole genome shotgun (WGS) entry which is preliminary data.</text>
</comment>
<proteinExistence type="predicted"/>
<organism evidence="1 2">
    <name type="scientific">Paramuricea clavata</name>
    <name type="common">Red gorgonian</name>
    <name type="synonym">Violescent sea-whip</name>
    <dbReference type="NCBI Taxonomy" id="317549"/>
    <lineage>
        <taxon>Eukaryota</taxon>
        <taxon>Metazoa</taxon>
        <taxon>Cnidaria</taxon>
        <taxon>Anthozoa</taxon>
        <taxon>Octocorallia</taxon>
        <taxon>Malacalcyonacea</taxon>
        <taxon>Plexauridae</taxon>
        <taxon>Paramuricea</taxon>
    </lineage>
</organism>
<keyword evidence="2" id="KW-1185">Reference proteome</keyword>
<feature type="non-terminal residue" evidence="1">
    <location>
        <position position="1"/>
    </location>
</feature>
<dbReference type="OrthoDB" id="9998011at2759"/>
<reference evidence="1" key="1">
    <citation type="submission" date="2020-04" db="EMBL/GenBank/DDBJ databases">
        <authorList>
            <person name="Alioto T."/>
            <person name="Alioto T."/>
            <person name="Gomez Garrido J."/>
        </authorList>
    </citation>
    <scope>NUCLEOTIDE SEQUENCE</scope>
    <source>
        <strain evidence="1">A484AB</strain>
    </source>
</reference>
<dbReference type="InterPro" id="IPR008993">
    <property type="entry name" value="TIMP-like_OB-fold"/>
</dbReference>
<dbReference type="SUPFAM" id="SSF50242">
    <property type="entry name" value="TIMP-like"/>
    <property type="match status" value="1"/>
</dbReference>
<sequence>SQAKVMYNITEKDCYGERIEKECPKCFSVDDFEDLFDKNINCSSYLTRVKSIGGLMKVKKAYIKAYDAVEYATMPYVIPEFCQCDEINNGVASLVFGQSDYFRTNGKEISLVLDSGTTVAKWDGKKMRNIFREKMVQEIYRKCSRFFEGYS</sequence>
<name>A0A6S7II93_PARCT</name>
<gene>
    <name evidence="1" type="ORF">PACLA_8A019411</name>
</gene>
<accession>A0A6S7II93</accession>
<dbReference type="Proteomes" id="UP001152795">
    <property type="component" value="Unassembled WGS sequence"/>
</dbReference>
<dbReference type="EMBL" id="CACRXK020009333">
    <property type="protein sequence ID" value="CAB4016953.1"/>
    <property type="molecule type" value="Genomic_DNA"/>
</dbReference>
<evidence type="ECO:0000313" key="2">
    <source>
        <dbReference type="Proteomes" id="UP001152795"/>
    </source>
</evidence>
<protein>
    <submittedName>
        <fullName evidence="1">Uncharacterized protein</fullName>
    </submittedName>
</protein>
<evidence type="ECO:0000313" key="1">
    <source>
        <dbReference type="EMBL" id="CAB4016953.1"/>
    </source>
</evidence>